<dbReference type="EMBL" id="RCSW01000004">
    <property type="protein sequence ID" value="KAF7950587.1"/>
    <property type="molecule type" value="Genomic_DNA"/>
</dbReference>
<sequence>MLGVLYFLGLNAENARGLHHLPRFLFFTWCDHMKTLEGFQTTYIPDSAARTGNDAVHAEKQTPETVFALKWIQIRIAEYNSVLITSIAIFALAGAAIFSDTIASAVWMSRFVFYVSMIFSFTAVCKAYQQTRMLLRISCCSDPAPRMRCQLGNVIAYLLIPVAFYAAMEFYSSSVLMYRSIEYNERIQAAV</sequence>
<dbReference type="GeneID" id="62145728"/>
<feature type="transmembrane region" description="Helical" evidence="1">
    <location>
        <begin position="149"/>
        <end position="168"/>
    </location>
</feature>
<evidence type="ECO:0000313" key="2">
    <source>
        <dbReference type="EMBL" id="KAF7950587.1"/>
    </source>
</evidence>
<keyword evidence="3" id="KW-1185">Reference proteome</keyword>
<dbReference type="Proteomes" id="UP000710849">
    <property type="component" value="Unassembled WGS sequence"/>
</dbReference>
<keyword evidence="1" id="KW-0812">Transmembrane</keyword>
<keyword evidence="1" id="KW-0472">Membrane</keyword>
<protein>
    <submittedName>
        <fullName evidence="2">Uncharacterized protein</fullName>
    </submittedName>
</protein>
<comment type="caution">
    <text evidence="2">The sequence shown here is derived from an EMBL/GenBank/DDBJ whole genome shotgun (WGS) entry which is preliminary data.</text>
</comment>
<accession>A0A9P5IQJ3</accession>
<proteinExistence type="predicted"/>
<reference evidence="2 3" key="1">
    <citation type="journal article" date="2020" name="Genome Biol. Evol.">
        <title>Comparative genomics of Sclerotiniaceae.</title>
        <authorList>
            <person name="Valero Jimenez C.A."/>
            <person name="Steentjes M."/>
            <person name="Scholten O.E."/>
            <person name="Van Kan J.A.L."/>
        </authorList>
    </citation>
    <scope>NUCLEOTIDE SEQUENCE [LARGE SCALE GENOMIC DNA]</scope>
    <source>
        <strain evidence="2 3">MUCL 94</strain>
    </source>
</reference>
<feature type="transmembrane region" description="Helical" evidence="1">
    <location>
        <begin position="111"/>
        <end position="128"/>
    </location>
</feature>
<evidence type="ECO:0000256" key="1">
    <source>
        <dbReference type="SAM" id="Phobius"/>
    </source>
</evidence>
<keyword evidence="1" id="KW-1133">Transmembrane helix</keyword>
<gene>
    <name evidence="2" type="ORF">EAE97_002139</name>
</gene>
<dbReference type="RefSeq" id="XP_038735856.1">
    <property type="nucleotide sequence ID" value="XM_038872650.1"/>
</dbReference>
<feature type="transmembrane region" description="Helical" evidence="1">
    <location>
        <begin position="79"/>
        <end position="99"/>
    </location>
</feature>
<name>A0A9P5IQJ3_9HELO</name>
<dbReference type="AlphaFoldDB" id="A0A9P5IQJ3"/>
<organism evidence="2 3">
    <name type="scientific">Botrytis byssoidea</name>
    <dbReference type="NCBI Taxonomy" id="139641"/>
    <lineage>
        <taxon>Eukaryota</taxon>
        <taxon>Fungi</taxon>
        <taxon>Dikarya</taxon>
        <taxon>Ascomycota</taxon>
        <taxon>Pezizomycotina</taxon>
        <taxon>Leotiomycetes</taxon>
        <taxon>Helotiales</taxon>
        <taxon>Sclerotiniaceae</taxon>
        <taxon>Botrytis</taxon>
    </lineage>
</organism>
<evidence type="ECO:0000313" key="3">
    <source>
        <dbReference type="Proteomes" id="UP000710849"/>
    </source>
</evidence>